<comment type="similarity">
    <text evidence="1">Belongs to the LysR transcriptional regulatory family.</text>
</comment>
<dbReference type="InterPro" id="IPR050389">
    <property type="entry name" value="LysR-type_TF"/>
</dbReference>
<dbReference type="InterPro" id="IPR000847">
    <property type="entry name" value="LysR_HTH_N"/>
</dbReference>
<gene>
    <name evidence="6" type="ORF">DC094_11380</name>
</gene>
<dbReference type="GO" id="GO:0003700">
    <property type="term" value="F:DNA-binding transcription factor activity"/>
    <property type="evidence" value="ECO:0007669"/>
    <property type="project" value="InterPro"/>
</dbReference>
<protein>
    <submittedName>
        <fullName evidence="6">LysR family transcriptional regulator</fullName>
    </submittedName>
</protein>
<evidence type="ECO:0000256" key="3">
    <source>
        <dbReference type="ARBA" id="ARBA00023125"/>
    </source>
</evidence>
<dbReference type="GO" id="GO:0003677">
    <property type="term" value="F:DNA binding"/>
    <property type="evidence" value="ECO:0007669"/>
    <property type="project" value="UniProtKB-KW"/>
</dbReference>
<evidence type="ECO:0000313" key="6">
    <source>
        <dbReference type="EMBL" id="PVZ68850.1"/>
    </source>
</evidence>
<dbReference type="RefSeq" id="WP_116687235.1">
    <property type="nucleotide sequence ID" value="NZ_CAWNYD010000004.1"/>
</dbReference>
<keyword evidence="3" id="KW-0238">DNA-binding</keyword>
<evidence type="ECO:0000259" key="5">
    <source>
        <dbReference type="PROSITE" id="PS50931"/>
    </source>
</evidence>
<dbReference type="SUPFAM" id="SSF53850">
    <property type="entry name" value="Periplasmic binding protein-like II"/>
    <property type="match status" value="1"/>
</dbReference>
<dbReference type="Proteomes" id="UP000244906">
    <property type="component" value="Unassembled WGS sequence"/>
</dbReference>
<dbReference type="EMBL" id="QDDL01000004">
    <property type="protein sequence ID" value="PVZ68850.1"/>
    <property type="molecule type" value="Genomic_DNA"/>
</dbReference>
<sequence>MLLELSRVNLNLLVCLQALLEERSVSRAAERLCLSQSAVSKNLAQLRNITEDQLFIRRSHGLEPTGFALQLQPQLRPLLNQLWQLMQPAMFDPQSSERHFHITLTETSRQLRFHDLLPEILRQAPNIQLSIHNLTMDSMEALNKGKTDLLVMPHDLDTGQYDDRELHRVELYRDQLVCLMNQQHACLDQPWNLDTYLKQRHLNVGSISVGPVLLEQALAERKVERKVVVSVDDFHSATGLCENTDLVFTTSKVWSTYATRMRKVTCLPAPIEMEDLVYHLYWNHRNQMDPGHQWFRQAIINAAKKLQPTPI</sequence>
<dbReference type="PANTHER" id="PTHR30118">
    <property type="entry name" value="HTH-TYPE TRANSCRIPTIONAL REGULATOR LEUO-RELATED"/>
    <property type="match status" value="1"/>
</dbReference>
<dbReference type="CDD" id="cd08417">
    <property type="entry name" value="PBP2_Nitroaromatics_like"/>
    <property type="match status" value="1"/>
</dbReference>
<dbReference type="Gene3D" id="1.10.10.10">
    <property type="entry name" value="Winged helix-like DNA-binding domain superfamily/Winged helix DNA-binding domain"/>
    <property type="match status" value="1"/>
</dbReference>
<dbReference type="InterPro" id="IPR037402">
    <property type="entry name" value="YidZ_PBP2"/>
</dbReference>
<evidence type="ECO:0000313" key="7">
    <source>
        <dbReference type="Proteomes" id="UP000244906"/>
    </source>
</evidence>
<proteinExistence type="inferred from homology"/>
<dbReference type="PRINTS" id="PR00039">
    <property type="entry name" value="HTHLYSR"/>
</dbReference>
<dbReference type="Pfam" id="PF03466">
    <property type="entry name" value="LysR_substrate"/>
    <property type="match status" value="1"/>
</dbReference>
<name>A0A2V1GU56_9GAMM</name>
<evidence type="ECO:0000256" key="2">
    <source>
        <dbReference type="ARBA" id="ARBA00023015"/>
    </source>
</evidence>
<dbReference type="PANTHER" id="PTHR30118:SF7">
    <property type="entry name" value="TRANSCRIPTIONAL REGULATOR LYSR FAMILY"/>
    <property type="match status" value="1"/>
</dbReference>
<dbReference type="PROSITE" id="PS50931">
    <property type="entry name" value="HTH_LYSR"/>
    <property type="match status" value="1"/>
</dbReference>
<dbReference type="Gene3D" id="3.40.190.10">
    <property type="entry name" value="Periplasmic binding protein-like II"/>
    <property type="match status" value="2"/>
</dbReference>
<keyword evidence="4" id="KW-0804">Transcription</keyword>
<comment type="caution">
    <text evidence="6">The sequence shown here is derived from an EMBL/GenBank/DDBJ whole genome shotgun (WGS) entry which is preliminary data.</text>
</comment>
<organism evidence="6 7">
    <name type="scientific">Pelagibaculum spongiae</name>
    <dbReference type="NCBI Taxonomy" id="2080658"/>
    <lineage>
        <taxon>Bacteria</taxon>
        <taxon>Pseudomonadati</taxon>
        <taxon>Pseudomonadota</taxon>
        <taxon>Gammaproteobacteria</taxon>
        <taxon>Oceanospirillales</taxon>
        <taxon>Pelagibaculum</taxon>
    </lineage>
</organism>
<dbReference type="InterPro" id="IPR036390">
    <property type="entry name" value="WH_DNA-bd_sf"/>
</dbReference>
<dbReference type="AlphaFoldDB" id="A0A2V1GU56"/>
<dbReference type="SUPFAM" id="SSF46785">
    <property type="entry name" value="Winged helix' DNA-binding domain"/>
    <property type="match status" value="1"/>
</dbReference>
<dbReference type="Pfam" id="PF00126">
    <property type="entry name" value="HTH_1"/>
    <property type="match status" value="1"/>
</dbReference>
<evidence type="ECO:0000256" key="1">
    <source>
        <dbReference type="ARBA" id="ARBA00009437"/>
    </source>
</evidence>
<dbReference type="InterPro" id="IPR005119">
    <property type="entry name" value="LysR_subst-bd"/>
</dbReference>
<accession>A0A2V1GU56</accession>
<evidence type="ECO:0000256" key="4">
    <source>
        <dbReference type="ARBA" id="ARBA00023163"/>
    </source>
</evidence>
<reference evidence="6 7" key="1">
    <citation type="submission" date="2018-04" db="EMBL/GenBank/DDBJ databases">
        <title>Thalassorhabdus spongiae gen. nov., sp. nov., isolated from a marine sponge in South-West Iceland.</title>
        <authorList>
            <person name="Knobloch S."/>
            <person name="Daussin A."/>
            <person name="Johannsson R."/>
            <person name="Marteinsson V.T."/>
        </authorList>
    </citation>
    <scope>NUCLEOTIDE SEQUENCE [LARGE SCALE GENOMIC DNA]</scope>
    <source>
        <strain evidence="6 7">Hp12</strain>
    </source>
</reference>
<feature type="domain" description="HTH lysR-type" evidence="5">
    <location>
        <begin position="8"/>
        <end position="65"/>
    </location>
</feature>
<keyword evidence="7" id="KW-1185">Reference proteome</keyword>
<dbReference type="InterPro" id="IPR036388">
    <property type="entry name" value="WH-like_DNA-bd_sf"/>
</dbReference>
<keyword evidence="2" id="KW-0805">Transcription regulation</keyword>
<dbReference type="OrthoDB" id="8839911at2"/>